<evidence type="ECO:0000259" key="2">
    <source>
        <dbReference type="Pfam" id="PF09992"/>
    </source>
</evidence>
<accession>A0A975AWH7</accession>
<name>A0A975AWH7_9THEO</name>
<dbReference type="InterPro" id="IPR018711">
    <property type="entry name" value="NAGPA"/>
</dbReference>
<dbReference type="PANTHER" id="PTHR40446:SF2">
    <property type="entry name" value="N-ACETYLGLUCOSAMINE-1-PHOSPHODIESTER ALPHA-N-ACETYLGLUCOSAMINIDASE"/>
    <property type="match status" value="1"/>
</dbReference>
<dbReference type="Proteomes" id="UP000671913">
    <property type="component" value="Chromosome"/>
</dbReference>
<keyword evidence="1" id="KW-0472">Membrane</keyword>
<evidence type="ECO:0000313" key="4">
    <source>
        <dbReference type="Proteomes" id="UP000671913"/>
    </source>
</evidence>
<reference evidence="3" key="1">
    <citation type="submission" date="2020-08" db="EMBL/GenBank/DDBJ databases">
        <title>Genomic insights into the carbon and energy metabolism of the first obligate autotrophic acetogenic bacterium Aceticella autotrophica gen. nov., sp. nov.</title>
        <authorList>
            <person name="Toshchakov S.V."/>
            <person name="Elcheninov A.G."/>
            <person name="Kublanov I.V."/>
            <person name="Frolov E.N."/>
            <person name="Lebedinsky A.V."/>
        </authorList>
    </citation>
    <scope>NUCLEOTIDE SEQUENCE</scope>
    <source>
        <strain evidence="3">3443-3Ac</strain>
    </source>
</reference>
<dbReference type="KEGG" id="aaut:ACETAC_02200"/>
<keyword evidence="1" id="KW-1133">Transmembrane helix</keyword>
<keyword evidence="1" id="KW-0812">Transmembrane</keyword>
<keyword evidence="3" id="KW-0326">Glycosidase</keyword>
<protein>
    <submittedName>
        <fullName evidence="3">Phosphodiester glycosidase family protein</fullName>
    </submittedName>
</protein>
<proteinExistence type="predicted"/>
<dbReference type="GO" id="GO:0016798">
    <property type="term" value="F:hydrolase activity, acting on glycosyl bonds"/>
    <property type="evidence" value="ECO:0007669"/>
    <property type="project" value="UniProtKB-KW"/>
</dbReference>
<organism evidence="3 4">
    <name type="scientific">Aceticella autotrophica</name>
    <dbReference type="NCBI Taxonomy" id="2755338"/>
    <lineage>
        <taxon>Bacteria</taxon>
        <taxon>Bacillati</taxon>
        <taxon>Bacillota</taxon>
        <taxon>Clostridia</taxon>
        <taxon>Thermoanaerobacterales</taxon>
        <taxon>Thermoanaerobacteraceae</taxon>
        <taxon>Aceticella</taxon>
    </lineage>
</organism>
<evidence type="ECO:0000313" key="3">
    <source>
        <dbReference type="EMBL" id="QSZ27734.1"/>
    </source>
</evidence>
<feature type="domain" description="Phosphodiester glycosidase" evidence="2">
    <location>
        <begin position="143"/>
        <end position="325"/>
    </location>
</feature>
<keyword evidence="3" id="KW-0378">Hydrolase</keyword>
<evidence type="ECO:0000256" key="1">
    <source>
        <dbReference type="SAM" id="Phobius"/>
    </source>
</evidence>
<dbReference type="Pfam" id="PF09992">
    <property type="entry name" value="NAGPA"/>
    <property type="match status" value="1"/>
</dbReference>
<sequence length="327" mass="35826">MAFIVVKNVSLKRIIFYLIFEFILAVIVMPLLIFYGPYTNIRDTLVTTAMTTLSHKYLVTWFLPKSKIDEIMKEMNNIKTENSNQGLLNFKNIHDSTIELNDVYSKHFKGKIILIHDPTRIQVGISSKLPKEGETTSEIAKNYNAVAAINAGGFLGFVNGAWTGSGGIADGIIIHNGKMLYNNVSSADGTVDLVGFTYDGKLLVGKHTPQEIKRMSIKEAVSFRPPLIVNGKPMIKNGDGGWGIAPRTAIGQRRDGTVIFLVIDGRAISSVGATLKDVQNIMLDYGAYNAANLDGGSSTTMYFKGKVINNPSNPLGERTVPTIFFAK</sequence>
<dbReference type="RefSeq" id="WP_284680443.1">
    <property type="nucleotide sequence ID" value="NZ_CP060096.1"/>
</dbReference>
<dbReference type="AlphaFoldDB" id="A0A975AWH7"/>
<keyword evidence="4" id="KW-1185">Reference proteome</keyword>
<dbReference type="PANTHER" id="PTHR40446">
    <property type="entry name" value="N-ACETYLGLUCOSAMINE-1-PHOSPHODIESTER ALPHA-N-ACETYLGLUCOSAMINIDASE"/>
    <property type="match status" value="1"/>
</dbReference>
<feature type="transmembrane region" description="Helical" evidence="1">
    <location>
        <begin position="14"/>
        <end position="35"/>
    </location>
</feature>
<gene>
    <name evidence="3" type="ORF">ACETAC_02200</name>
</gene>
<dbReference type="EMBL" id="CP060096">
    <property type="protein sequence ID" value="QSZ27734.1"/>
    <property type="molecule type" value="Genomic_DNA"/>
</dbReference>